<dbReference type="EMBL" id="DVNK01000039">
    <property type="protein sequence ID" value="HIU46928.1"/>
    <property type="molecule type" value="Genomic_DNA"/>
</dbReference>
<evidence type="ECO:0000259" key="1">
    <source>
        <dbReference type="PROSITE" id="PS50006"/>
    </source>
</evidence>
<feature type="domain" description="FHA" evidence="1">
    <location>
        <begin position="115"/>
        <end position="165"/>
    </location>
</feature>
<reference evidence="2" key="1">
    <citation type="submission" date="2020-10" db="EMBL/GenBank/DDBJ databases">
        <authorList>
            <person name="Gilroy R."/>
        </authorList>
    </citation>
    <scope>NUCLEOTIDE SEQUENCE</scope>
    <source>
        <strain evidence="2">ChiSxjej2B14-8506</strain>
    </source>
</reference>
<evidence type="ECO:0000313" key="3">
    <source>
        <dbReference type="Proteomes" id="UP000824123"/>
    </source>
</evidence>
<evidence type="ECO:0000313" key="2">
    <source>
        <dbReference type="EMBL" id="HIU46928.1"/>
    </source>
</evidence>
<gene>
    <name evidence="2" type="ORF">IAC59_06685</name>
</gene>
<dbReference type="SUPFAM" id="SSF49879">
    <property type="entry name" value="SMAD/FHA domain"/>
    <property type="match status" value="1"/>
</dbReference>
<comment type="caution">
    <text evidence="2">The sequence shown here is derived from an EMBL/GenBank/DDBJ whole genome shotgun (WGS) entry which is preliminary data.</text>
</comment>
<proteinExistence type="predicted"/>
<dbReference type="InterPro" id="IPR008984">
    <property type="entry name" value="SMAD_FHA_dom_sf"/>
</dbReference>
<dbReference type="Proteomes" id="UP000824123">
    <property type="component" value="Unassembled WGS sequence"/>
</dbReference>
<protein>
    <submittedName>
        <fullName evidence="2">FHA domain-containing protein</fullName>
    </submittedName>
</protein>
<dbReference type="Gene3D" id="2.60.200.20">
    <property type="match status" value="1"/>
</dbReference>
<dbReference type="SMART" id="SM00240">
    <property type="entry name" value="FHA"/>
    <property type="match status" value="1"/>
</dbReference>
<dbReference type="CDD" id="cd00060">
    <property type="entry name" value="FHA"/>
    <property type="match status" value="1"/>
</dbReference>
<dbReference type="AlphaFoldDB" id="A0A9D1S591"/>
<name>A0A9D1S591_9FIRM</name>
<dbReference type="InterPro" id="IPR000253">
    <property type="entry name" value="FHA_dom"/>
</dbReference>
<reference evidence="2" key="2">
    <citation type="journal article" date="2021" name="PeerJ">
        <title>Extensive microbial diversity within the chicken gut microbiome revealed by metagenomics and culture.</title>
        <authorList>
            <person name="Gilroy R."/>
            <person name="Ravi A."/>
            <person name="Getino M."/>
            <person name="Pursley I."/>
            <person name="Horton D.L."/>
            <person name="Alikhan N.F."/>
            <person name="Baker D."/>
            <person name="Gharbi K."/>
            <person name="Hall N."/>
            <person name="Watson M."/>
            <person name="Adriaenssens E.M."/>
            <person name="Foster-Nyarko E."/>
            <person name="Jarju S."/>
            <person name="Secka A."/>
            <person name="Antonio M."/>
            <person name="Oren A."/>
            <person name="Chaudhuri R.R."/>
            <person name="La Ragione R."/>
            <person name="Hildebrand F."/>
            <person name="Pallen M.J."/>
        </authorList>
    </citation>
    <scope>NUCLEOTIDE SEQUENCE</scope>
    <source>
        <strain evidence="2">ChiSxjej2B14-8506</strain>
    </source>
</reference>
<dbReference type="PROSITE" id="PS50006">
    <property type="entry name" value="FHA_DOMAIN"/>
    <property type="match status" value="1"/>
</dbReference>
<organism evidence="2 3">
    <name type="scientific">Candidatus Fimadaptatus faecigallinarum</name>
    <dbReference type="NCBI Taxonomy" id="2840814"/>
    <lineage>
        <taxon>Bacteria</taxon>
        <taxon>Bacillati</taxon>
        <taxon>Bacillota</taxon>
        <taxon>Clostridia</taxon>
        <taxon>Eubacteriales</taxon>
        <taxon>Candidatus Fimadaptatus</taxon>
    </lineage>
</organism>
<accession>A0A9D1S591</accession>
<sequence length="208" mass="21632">MSIAQAEAAASPQMVEAEASAAPASPAPAFVPRTGQAVRMCVCGASNPESARFCYRCGQDIADVMPTAYSGDAPEAADAVAADAVNESAAEAFGGALLRLCSLDGLCALDVSESCVLGRGAVLAEYLADKPYVSRRQAYLTLENGRVYIVHGGGRNPTCLNNRPLREGAPEELHPGDEIALGGMTIDGERQTMAAYFVVRRTGDSAEC</sequence>
<dbReference type="Pfam" id="PF00498">
    <property type="entry name" value="FHA"/>
    <property type="match status" value="1"/>
</dbReference>